<gene>
    <name evidence="1" type="ORF">SGN30_27450</name>
</gene>
<accession>A0AAJ2R2Y0</accession>
<proteinExistence type="predicted"/>
<dbReference type="PANTHER" id="PTHR12558:SF33">
    <property type="entry name" value="BLL7664 PROTEIN"/>
    <property type="match status" value="1"/>
</dbReference>
<dbReference type="RefSeq" id="WP_319076659.1">
    <property type="nucleotide sequence ID" value="NZ_JAWWMZ010000016.1"/>
</dbReference>
<dbReference type="PANTHER" id="PTHR12558">
    <property type="entry name" value="CELL DIVISION CYCLE 16,23,27"/>
    <property type="match status" value="1"/>
</dbReference>
<dbReference type="SMART" id="SM00028">
    <property type="entry name" value="TPR"/>
    <property type="match status" value="4"/>
</dbReference>
<evidence type="ECO:0000313" key="2">
    <source>
        <dbReference type="Proteomes" id="UP001287445"/>
    </source>
</evidence>
<dbReference type="AlphaFoldDB" id="A0AAJ2R2Y0"/>
<organism evidence="1 2">
    <name type="scientific">Delftia acidovorans</name>
    <name type="common">Pseudomonas acidovorans</name>
    <name type="synonym">Comamonas acidovorans</name>
    <dbReference type="NCBI Taxonomy" id="80866"/>
    <lineage>
        <taxon>Bacteria</taxon>
        <taxon>Pseudomonadati</taxon>
        <taxon>Pseudomonadota</taxon>
        <taxon>Betaproteobacteria</taxon>
        <taxon>Burkholderiales</taxon>
        <taxon>Comamonadaceae</taxon>
        <taxon>Delftia</taxon>
    </lineage>
</organism>
<dbReference type="InterPro" id="IPR011990">
    <property type="entry name" value="TPR-like_helical_dom_sf"/>
</dbReference>
<evidence type="ECO:0000313" key="1">
    <source>
        <dbReference type="EMBL" id="MDX4957169.1"/>
    </source>
</evidence>
<dbReference type="SUPFAM" id="SSF48452">
    <property type="entry name" value="TPR-like"/>
    <property type="match status" value="2"/>
</dbReference>
<comment type="caution">
    <text evidence="1">The sequence shown here is derived from an EMBL/GenBank/DDBJ whole genome shotgun (WGS) entry which is preliminary data.</text>
</comment>
<protein>
    <submittedName>
        <fullName evidence="1">Tetratricopeptide repeat protein</fullName>
    </submittedName>
</protein>
<reference evidence="1" key="1">
    <citation type="submission" date="2023-11" db="EMBL/GenBank/DDBJ databases">
        <title>Identification and selenium tolerance of Delftia acidovorans R3-25.</title>
        <authorList>
            <person name="Zhang S."/>
            <person name="Liu Y."/>
            <person name="Guo Y."/>
        </authorList>
    </citation>
    <scope>NUCLEOTIDE SEQUENCE</scope>
    <source>
        <strain evidence="1">R3-25</strain>
    </source>
</reference>
<dbReference type="Proteomes" id="UP001287445">
    <property type="component" value="Unassembled WGS sequence"/>
</dbReference>
<dbReference type="Gene3D" id="1.25.40.10">
    <property type="entry name" value="Tetratricopeptide repeat domain"/>
    <property type="match status" value="2"/>
</dbReference>
<dbReference type="InterPro" id="IPR019734">
    <property type="entry name" value="TPR_rpt"/>
</dbReference>
<sequence>MSAQTPQPDEGSTARLERLEAYLREDPSNPGLLTEAFGAAVQCAQWERAAFHLRHAQALQPGNLAWSLREGDLLLAQGQYQLAAELLDALLSLDGAPREFTDAVLHNLAWIAFQDGRYQDCAVRLTPRLQDLDHPASAALARLWLRALHHAGQVDQAVAWAGAADARQQLPASAAGVASLAALDADQLERAGQWATRALEQATPDDRPIEALVTQSSLALARQDAAQARTQARAALQISPRDGRAWSAHAMADLLAGDLPTALAHFDNALATMPGHIGTWHGKAWAQLLSSDLQGAQRSFTSALDLDRNFAESHGGLAVALALQGRTDEAQQHIERALRLDAFNLSGRYAQAILGGEIRDLESFQALAKRLLRGQDGLLKAVLGASSAVR</sequence>
<dbReference type="Pfam" id="PF14559">
    <property type="entry name" value="TPR_19"/>
    <property type="match status" value="1"/>
</dbReference>
<dbReference type="Pfam" id="PF13432">
    <property type="entry name" value="TPR_16"/>
    <property type="match status" value="2"/>
</dbReference>
<dbReference type="EMBL" id="JAWWMZ010000016">
    <property type="protein sequence ID" value="MDX4957169.1"/>
    <property type="molecule type" value="Genomic_DNA"/>
</dbReference>
<name>A0AAJ2R2Y0_DELAC</name>